<gene>
    <name evidence="1" type="ORF">LCGC14_2079490</name>
</gene>
<dbReference type="AlphaFoldDB" id="A0A0F9HCY2"/>
<dbReference type="EMBL" id="LAZR01025104">
    <property type="protein sequence ID" value="KKL72977.1"/>
    <property type="molecule type" value="Genomic_DNA"/>
</dbReference>
<accession>A0A0F9HCY2</accession>
<evidence type="ECO:0000313" key="1">
    <source>
        <dbReference type="EMBL" id="KKL72977.1"/>
    </source>
</evidence>
<feature type="non-terminal residue" evidence="1">
    <location>
        <position position="1"/>
    </location>
</feature>
<organism evidence="1">
    <name type="scientific">marine sediment metagenome</name>
    <dbReference type="NCBI Taxonomy" id="412755"/>
    <lineage>
        <taxon>unclassified sequences</taxon>
        <taxon>metagenomes</taxon>
        <taxon>ecological metagenomes</taxon>
    </lineage>
</organism>
<name>A0A0F9HCY2_9ZZZZ</name>
<protein>
    <submittedName>
        <fullName evidence="1">Uncharacterized protein</fullName>
    </submittedName>
</protein>
<sequence length="483" mass="50909">EFRFASLVQATQLKSTIATGTAPLIVASTTMVTNLNAEALGGTVESEVVLYAGRSGGSTVKGGTGAGENFTLESTGHATKGKLLLGATGDHVFDEVNGRLGLGQATPLARLHVEETGTAKANLDIMQIVNAVNAADMDGTRTSILWRLARVTDTLLDAGRIGFEAADDWTVTGSTQDADFVLEQLEQGVMTEKFRISSDPNGGFATFFARLDSRRGDGVSNPFRIFSFADADELSPQFSMRRALGTFATPTALVVGTEVGALEWRGMDATSGTHRRKASVRSVVDGSVSSNVVPMAIMFATSATSANPISRLTIDSAGDVTLDTPGAQLNFFDANHYITQANGMLEYNCVTGRGHSFRVQSANVADIDTGEIRFYTTGTEQGSIAWTTGVVEIFATTAVRALRWTATAMQVEKPTLIGSSTTAPATSAILELVSTTGALLVSSMTTTQRNALTAVNGMIMYNLTTNQFNFREGGAWVTGSGLA</sequence>
<comment type="caution">
    <text evidence="1">The sequence shown here is derived from an EMBL/GenBank/DDBJ whole genome shotgun (WGS) entry which is preliminary data.</text>
</comment>
<proteinExistence type="predicted"/>
<reference evidence="1" key="1">
    <citation type="journal article" date="2015" name="Nature">
        <title>Complex archaea that bridge the gap between prokaryotes and eukaryotes.</title>
        <authorList>
            <person name="Spang A."/>
            <person name="Saw J.H."/>
            <person name="Jorgensen S.L."/>
            <person name="Zaremba-Niedzwiedzka K."/>
            <person name="Martijn J."/>
            <person name="Lind A.E."/>
            <person name="van Eijk R."/>
            <person name="Schleper C."/>
            <person name="Guy L."/>
            <person name="Ettema T.J."/>
        </authorList>
    </citation>
    <scope>NUCLEOTIDE SEQUENCE</scope>
</reference>